<dbReference type="GO" id="GO:0071444">
    <property type="term" value="P:cellular response to pheromone"/>
    <property type="evidence" value="ECO:0007669"/>
    <property type="project" value="EnsemblFungi"/>
</dbReference>
<dbReference type="PROSITE" id="PS50132">
    <property type="entry name" value="RGS"/>
    <property type="match status" value="1"/>
</dbReference>
<keyword evidence="1" id="KW-0734">Signal transduction inhibitor</keyword>
<dbReference type="InterPro" id="IPR036390">
    <property type="entry name" value="WH_DNA-bd_sf"/>
</dbReference>
<dbReference type="Proteomes" id="UP000094285">
    <property type="component" value="Unassembled WGS sequence"/>
</dbReference>
<evidence type="ECO:0000259" key="2">
    <source>
        <dbReference type="PROSITE" id="PS50132"/>
    </source>
</evidence>
<dbReference type="SUPFAM" id="SSF46785">
    <property type="entry name" value="Winged helix' DNA-binding domain"/>
    <property type="match status" value="1"/>
</dbReference>
<dbReference type="GO" id="GO:0009968">
    <property type="term" value="P:negative regulation of signal transduction"/>
    <property type="evidence" value="ECO:0007669"/>
    <property type="project" value="UniProtKB-KW"/>
</dbReference>
<dbReference type="InterPro" id="IPR058855">
    <property type="entry name" value="RGS1/SST2-like_Fungal-DR"/>
</dbReference>
<feature type="domain" description="RGS" evidence="2">
    <location>
        <begin position="416"/>
        <end position="647"/>
    </location>
</feature>
<dbReference type="GO" id="GO:0035556">
    <property type="term" value="P:intracellular signal transduction"/>
    <property type="evidence" value="ECO:0007669"/>
    <property type="project" value="InterPro"/>
</dbReference>
<dbReference type="InterPro" id="IPR036305">
    <property type="entry name" value="RGS_sf"/>
</dbReference>
<keyword evidence="5" id="KW-1185">Reference proteome</keyword>
<evidence type="ECO:0000256" key="1">
    <source>
        <dbReference type="ARBA" id="ARBA00022700"/>
    </source>
</evidence>
<protein>
    <submittedName>
        <fullName evidence="4">Regulator of G protein signaling superfamily</fullName>
    </submittedName>
</protein>
<dbReference type="GO" id="GO:0005096">
    <property type="term" value="F:GTPase activator activity"/>
    <property type="evidence" value="ECO:0007669"/>
    <property type="project" value="EnsemblFungi"/>
</dbReference>
<dbReference type="PANTHER" id="PTHR10845">
    <property type="entry name" value="REGULATOR OF G PROTEIN SIGNALING"/>
    <property type="match status" value="1"/>
</dbReference>
<dbReference type="PROSITE" id="PS50186">
    <property type="entry name" value="DEP"/>
    <property type="match status" value="1"/>
</dbReference>
<evidence type="ECO:0000313" key="4">
    <source>
        <dbReference type="EMBL" id="ODV79139.1"/>
    </source>
</evidence>
<dbReference type="Gene3D" id="1.10.10.10">
    <property type="entry name" value="Winged helix-like DNA-binding domain superfamily/Winged helix DNA-binding domain"/>
    <property type="match status" value="1"/>
</dbReference>
<dbReference type="SUPFAM" id="SSF48097">
    <property type="entry name" value="Regulator of G-protein signaling, RGS"/>
    <property type="match status" value="1"/>
</dbReference>
<evidence type="ECO:0000313" key="5">
    <source>
        <dbReference type="Proteomes" id="UP000094285"/>
    </source>
</evidence>
<feature type="domain" description="DEP" evidence="3">
    <location>
        <begin position="304"/>
        <end position="368"/>
    </location>
</feature>
<dbReference type="CDD" id="cd04450">
    <property type="entry name" value="DEP_RGS7-like"/>
    <property type="match status" value="1"/>
</dbReference>
<dbReference type="Pfam" id="PF25889">
    <property type="entry name" value="WHD_Fungal_DR"/>
    <property type="match status" value="1"/>
</dbReference>
<dbReference type="STRING" id="984487.A0A1E4SI02"/>
<dbReference type="InterPro" id="IPR036388">
    <property type="entry name" value="WH-like_DNA-bd_sf"/>
</dbReference>
<dbReference type="InterPro" id="IPR016137">
    <property type="entry name" value="RGS"/>
</dbReference>
<dbReference type="SMART" id="SM00315">
    <property type="entry name" value="RGS"/>
    <property type="match status" value="1"/>
</dbReference>
<dbReference type="AlphaFoldDB" id="A0A1E4SI02"/>
<dbReference type="Pfam" id="PF00615">
    <property type="entry name" value="RGS"/>
    <property type="match status" value="1"/>
</dbReference>
<dbReference type="Gene3D" id="1.10.167.10">
    <property type="entry name" value="Regulator of G-protein Signalling 4, domain 2"/>
    <property type="match status" value="1"/>
</dbReference>
<organism evidence="4 5">
    <name type="scientific">Suhomyces tanzawaensis NRRL Y-17324</name>
    <dbReference type="NCBI Taxonomy" id="984487"/>
    <lineage>
        <taxon>Eukaryota</taxon>
        <taxon>Fungi</taxon>
        <taxon>Dikarya</taxon>
        <taxon>Ascomycota</taxon>
        <taxon>Saccharomycotina</taxon>
        <taxon>Pichiomycetes</taxon>
        <taxon>Debaryomycetaceae</taxon>
        <taxon>Suhomyces</taxon>
    </lineage>
</organism>
<reference evidence="5" key="1">
    <citation type="submission" date="2016-05" db="EMBL/GenBank/DDBJ databases">
        <title>Comparative genomics of biotechnologically important yeasts.</title>
        <authorList>
            <consortium name="DOE Joint Genome Institute"/>
            <person name="Riley R."/>
            <person name="Haridas S."/>
            <person name="Wolfe K.H."/>
            <person name="Lopes M.R."/>
            <person name="Hittinger C.T."/>
            <person name="Goker M."/>
            <person name="Salamov A."/>
            <person name="Wisecaver J."/>
            <person name="Long T.M."/>
            <person name="Aerts A.L."/>
            <person name="Barry K."/>
            <person name="Choi C."/>
            <person name="Clum A."/>
            <person name="Coughlan A.Y."/>
            <person name="Deshpande S."/>
            <person name="Douglass A.P."/>
            <person name="Hanson S.J."/>
            <person name="Klenk H.-P."/>
            <person name="Labutti K."/>
            <person name="Lapidus A."/>
            <person name="Lindquist E."/>
            <person name="Lipzen A."/>
            <person name="Meier-Kolthoff J.P."/>
            <person name="Ohm R.A."/>
            <person name="Otillar R.P."/>
            <person name="Pangilinan J."/>
            <person name="Peng Y."/>
            <person name="Rokas A."/>
            <person name="Rosa C.A."/>
            <person name="Scheuner C."/>
            <person name="Sibirny A.A."/>
            <person name="Slot J.C."/>
            <person name="Stielow J.B."/>
            <person name="Sun H."/>
            <person name="Kurtzman C.P."/>
            <person name="Blackwell M."/>
            <person name="Grigoriev I.V."/>
            <person name="Jeffries T.W."/>
        </authorList>
    </citation>
    <scope>NUCLEOTIDE SEQUENCE [LARGE SCALE GENOMIC DNA]</scope>
    <source>
        <strain evidence="5">NRRL Y-17324</strain>
    </source>
</reference>
<sequence>MSEVGPRTLHRNILTDFNKTSTGKVFEKDLRDIYAMTVICLDLKPKESFKLKFSLVKQYPYGFYLEQALAAMKDLTLKVELNHTTTSISYNIQNDLAFALLKRFFEAKLLHSPAERTRSTLKPSLVLQPTPKGVAIVQDFCTNIGIKKDKLPDILNSPFNSMDLFKFDRAHLTDKIIYSEYLLYLLFIKLFSRKPNVWTPKSGPDSITMRERLDSDQGTDEFNFEGLTAPLRGGFEGLSTTTGTEIKHELIESGSNQPQLISPFHHRYFTNPESDSHIQYYVSTAGVRLFKDKVFKMENQGILVNYCVSGKSICQWLYDCTDILSAYDCIEIGNLFVKYNLLTPIRLQPSKASSKFAPYRDHFYLMSNLGQKVCYWNQRNGERESSSDDQDKLSEEIGEFFQQEEDDCSDTSSVFNLRDVLHDHGLRYLFKKHLENEFCSENLDAYFLLNQFEKRIKRLGKVVKYKKTDDMRVYDKISKFSNLCLSLAYHIFFTYLSYESPFVLNIDYQLRDEINCIMIESKGAKTPTDHDSRTSKEESPKDQVKIKAVSLDLPSRKTVEHPSFGVSSTVSIVPQTITDSRTAQSQKIVYTPIDSINTPLENGTKKSLRNLARISKCFSAISTEIYKLMEADSFPKIVHSELLKEATSTIEIRKSHTTISQ</sequence>
<gene>
    <name evidence="4" type="ORF">CANTADRAFT_26174</name>
</gene>
<dbReference type="GeneID" id="30981810"/>
<dbReference type="RefSeq" id="XP_020064261.1">
    <property type="nucleotide sequence ID" value="XM_020207673.1"/>
</dbReference>
<accession>A0A1E4SI02</accession>
<dbReference type="InterPro" id="IPR000591">
    <property type="entry name" value="DEP_dom"/>
</dbReference>
<evidence type="ECO:0000259" key="3">
    <source>
        <dbReference type="PROSITE" id="PS50186"/>
    </source>
</evidence>
<dbReference type="PANTHER" id="PTHR10845:SF192">
    <property type="entry name" value="DOUBLE HIT, ISOFORM B"/>
    <property type="match status" value="1"/>
</dbReference>
<dbReference type="GO" id="GO:0000747">
    <property type="term" value="P:conjugation with cellular fusion"/>
    <property type="evidence" value="ECO:0007669"/>
    <property type="project" value="EnsemblFungi"/>
</dbReference>
<name>A0A1E4SI02_9ASCO</name>
<dbReference type="EMBL" id="KV453912">
    <property type="protein sequence ID" value="ODV79139.1"/>
    <property type="molecule type" value="Genomic_DNA"/>
</dbReference>
<proteinExistence type="predicted"/>
<dbReference type="GO" id="GO:0005886">
    <property type="term" value="C:plasma membrane"/>
    <property type="evidence" value="ECO:0007669"/>
    <property type="project" value="EnsemblFungi"/>
</dbReference>
<dbReference type="InterPro" id="IPR044926">
    <property type="entry name" value="RGS_subdomain_2"/>
</dbReference>
<dbReference type="OrthoDB" id="196547at2759"/>